<keyword evidence="7 8" id="KW-0807">Transducer</keyword>
<dbReference type="Proteomes" id="UP000668214">
    <property type="component" value="Unassembled WGS sequence"/>
</dbReference>
<evidence type="ECO:0000256" key="2">
    <source>
        <dbReference type="ARBA" id="ARBA00022475"/>
    </source>
</evidence>
<dbReference type="GO" id="GO:0007165">
    <property type="term" value="P:signal transduction"/>
    <property type="evidence" value="ECO:0007669"/>
    <property type="project" value="UniProtKB-KW"/>
</dbReference>
<dbReference type="GO" id="GO:0043025">
    <property type="term" value="C:neuronal cell body"/>
    <property type="evidence" value="ECO:0007669"/>
    <property type="project" value="TreeGrafter"/>
</dbReference>
<comment type="caution">
    <text evidence="9">The sequence shown here is derived from an EMBL/GenBank/DDBJ whole genome shotgun (WGS) entry which is preliminary data.</text>
</comment>
<name>A0A836FUE0_9HYME</name>
<evidence type="ECO:0000256" key="8">
    <source>
        <dbReference type="RuleBase" id="RU363108"/>
    </source>
</evidence>
<protein>
    <recommendedName>
        <fullName evidence="8">Gustatory receptor</fullName>
    </recommendedName>
</protein>
<evidence type="ECO:0000313" key="10">
    <source>
        <dbReference type="Proteomes" id="UP000668214"/>
    </source>
</evidence>
<evidence type="ECO:0000256" key="3">
    <source>
        <dbReference type="ARBA" id="ARBA00022692"/>
    </source>
</evidence>
<dbReference type="GO" id="GO:0005886">
    <property type="term" value="C:plasma membrane"/>
    <property type="evidence" value="ECO:0007669"/>
    <property type="project" value="UniProtKB-SubCell"/>
</dbReference>
<dbReference type="InterPro" id="IPR013604">
    <property type="entry name" value="7TM_chemorcpt"/>
</dbReference>
<dbReference type="GO" id="GO:0030424">
    <property type="term" value="C:axon"/>
    <property type="evidence" value="ECO:0007669"/>
    <property type="project" value="TreeGrafter"/>
</dbReference>
<dbReference type="GO" id="GO:0008049">
    <property type="term" value="P:male courtship behavior"/>
    <property type="evidence" value="ECO:0007669"/>
    <property type="project" value="TreeGrafter"/>
</dbReference>
<sequence length="540" mass="62931">MYLNFIFCKILGIFPYKITVSTFVISKPQYIPWIIITSAICIYELIMFYKLNFSEIVTLEVPKTISYNFHFILGAFGTIVWYVLSGPRMRLLQTIREISSRLPPESYQKLSKLIHVKDIFGFFFLLSCFKEINDTLGNLRELMINDIFKLIYHEQKHTFMLTELKALKKQYLMVSGTVKILNIIFSLQLLVTIVIVFKQITFFLYYHIVQWQDGLSIKLDKQIRNEFFVSCIMYYLIRITLIVWACETGNNQAVKIGTTVHNVLNTISDEQIKYELQLFSLQILQCDNTFSTKGLTMANSITTYLLILIQFLGTSHSCDGKTAINLFFATAVMEHYISLQILQLNMLYVNCVFVLKACFKRIDDNLMIPREFVIKDKSHIPRLIYYNQRNPLLLEEFKVLRKEHLMVSNTVQMLNKNFSLQLLLHLFSLQILHSNNTFSMKFLTVDATFLTAQIHHTYVLTYVTYYFVKIALIAWACETGKNQAIKIKTTIHDVLNNINDEQIKHEMMGTITTYFLILIQFLTLSHSCDGNTASNVTQTI</sequence>
<evidence type="ECO:0000256" key="4">
    <source>
        <dbReference type="ARBA" id="ARBA00022989"/>
    </source>
</evidence>
<comment type="function">
    <text evidence="8">Gustatory receptor which mediates acceptance or avoidance behavior, depending on its substrates.</text>
</comment>
<dbReference type="GO" id="GO:0050909">
    <property type="term" value="P:sensory perception of taste"/>
    <property type="evidence" value="ECO:0007669"/>
    <property type="project" value="InterPro"/>
</dbReference>
<evidence type="ECO:0000256" key="5">
    <source>
        <dbReference type="ARBA" id="ARBA00023136"/>
    </source>
</evidence>
<evidence type="ECO:0000256" key="6">
    <source>
        <dbReference type="ARBA" id="ARBA00023170"/>
    </source>
</evidence>
<keyword evidence="2 8" id="KW-1003">Cell membrane</keyword>
<evidence type="ECO:0000256" key="1">
    <source>
        <dbReference type="ARBA" id="ARBA00004651"/>
    </source>
</evidence>
<comment type="caution">
    <text evidence="8">Lacks conserved residue(s) required for the propagation of feature annotation.</text>
</comment>
<keyword evidence="4 8" id="KW-1133">Transmembrane helix</keyword>
<gene>
    <name evidence="9" type="primary">Gr28b_1</name>
    <name evidence="9" type="ORF">G6Z78_0008806</name>
</gene>
<comment type="subcellular location">
    <subcellularLocation>
        <location evidence="1 8">Cell membrane</location>
        <topology evidence="1 8">Multi-pass membrane protein</topology>
    </subcellularLocation>
</comment>
<feature type="transmembrane region" description="Helical" evidence="8">
    <location>
        <begin position="227"/>
        <end position="245"/>
    </location>
</feature>
<reference evidence="9" key="1">
    <citation type="submission" date="2020-02" db="EMBL/GenBank/DDBJ databases">
        <title>Relaxed selection underlies rapid genomic changes in the transitions from sociality to social parasitism in ants.</title>
        <authorList>
            <person name="Bi X."/>
        </authorList>
    </citation>
    <scope>NUCLEOTIDE SEQUENCE</scope>
    <source>
        <strain evidence="9">BGI-DK2014c</strain>
        <tissue evidence="9">Whole body</tissue>
    </source>
</reference>
<accession>A0A836FUE0</accession>
<feature type="transmembrane region" description="Helical" evidence="8">
    <location>
        <begin position="65"/>
        <end position="84"/>
    </location>
</feature>
<dbReference type="GO" id="GO:0030425">
    <property type="term" value="C:dendrite"/>
    <property type="evidence" value="ECO:0007669"/>
    <property type="project" value="TreeGrafter"/>
</dbReference>
<dbReference type="PANTHER" id="PTHR21143">
    <property type="entry name" value="INVERTEBRATE GUSTATORY RECEPTOR"/>
    <property type="match status" value="1"/>
</dbReference>
<keyword evidence="10" id="KW-1185">Reference proteome</keyword>
<dbReference type="EMBL" id="JAANIA010000244">
    <property type="protein sequence ID" value="KAG5325781.1"/>
    <property type="molecule type" value="Genomic_DNA"/>
</dbReference>
<keyword evidence="6 8" id="KW-0675">Receptor</keyword>
<dbReference type="Pfam" id="PF08395">
    <property type="entry name" value="7tm_7"/>
    <property type="match status" value="1"/>
</dbReference>
<evidence type="ECO:0000313" key="9">
    <source>
        <dbReference type="EMBL" id="KAG5325781.1"/>
    </source>
</evidence>
<proteinExistence type="inferred from homology"/>
<organism evidence="9 10">
    <name type="scientific">Pseudoatta argentina</name>
    <dbReference type="NCBI Taxonomy" id="621737"/>
    <lineage>
        <taxon>Eukaryota</taxon>
        <taxon>Metazoa</taxon>
        <taxon>Ecdysozoa</taxon>
        <taxon>Arthropoda</taxon>
        <taxon>Hexapoda</taxon>
        <taxon>Insecta</taxon>
        <taxon>Pterygota</taxon>
        <taxon>Neoptera</taxon>
        <taxon>Endopterygota</taxon>
        <taxon>Hymenoptera</taxon>
        <taxon>Apocrita</taxon>
        <taxon>Aculeata</taxon>
        <taxon>Formicoidea</taxon>
        <taxon>Formicidae</taxon>
        <taxon>Myrmicinae</taxon>
        <taxon>Pseudoatta</taxon>
    </lineage>
</organism>
<evidence type="ECO:0000256" key="7">
    <source>
        <dbReference type="ARBA" id="ARBA00023224"/>
    </source>
</evidence>
<feature type="transmembrane region" description="Helical" evidence="8">
    <location>
        <begin position="180"/>
        <end position="206"/>
    </location>
</feature>
<dbReference type="PANTHER" id="PTHR21143:SF133">
    <property type="entry name" value="GUSTATORY AND PHEROMONE RECEPTOR 32A-RELATED"/>
    <property type="match status" value="1"/>
</dbReference>
<keyword evidence="3 8" id="KW-0812">Transmembrane</keyword>
<feature type="transmembrane region" description="Helical" evidence="8">
    <location>
        <begin position="30"/>
        <end position="53"/>
    </location>
</feature>
<dbReference type="AlphaFoldDB" id="A0A836FUE0"/>
<feature type="non-terminal residue" evidence="9">
    <location>
        <position position="540"/>
    </location>
</feature>
<keyword evidence="5 8" id="KW-0472">Membrane</keyword>
<feature type="non-terminal residue" evidence="9">
    <location>
        <position position="1"/>
    </location>
</feature>
<comment type="similarity">
    <text evidence="8">Belongs to the insect chemoreceptor superfamily. Gustatory receptor (GR) family.</text>
</comment>
<dbReference type="GO" id="GO:0007635">
    <property type="term" value="P:chemosensory behavior"/>
    <property type="evidence" value="ECO:0007669"/>
    <property type="project" value="TreeGrafter"/>
</dbReference>